<feature type="non-terminal residue" evidence="1">
    <location>
        <position position="1"/>
    </location>
</feature>
<protein>
    <submittedName>
        <fullName evidence="1">Uncharacterized protein</fullName>
    </submittedName>
</protein>
<gene>
    <name evidence="1" type="ORF">D6D54_09455</name>
</gene>
<organism evidence="1 2">
    <name type="scientific">Spiroplasma poulsonii</name>
    <dbReference type="NCBI Taxonomy" id="2138"/>
    <lineage>
        <taxon>Bacteria</taxon>
        <taxon>Bacillati</taxon>
        <taxon>Mycoplasmatota</taxon>
        <taxon>Mollicutes</taxon>
        <taxon>Entomoplasmatales</taxon>
        <taxon>Spiroplasmataceae</taxon>
        <taxon>Spiroplasma</taxon>
    </lineage>
</organism>
<feature type="non-terminal residue" evidence="1">
    <location>
        <position position="158"/>
    </location>
</feature>
<accession>A0A433E8M2</accession>
<evidence type="ECO:0000313" key="2">
    <source>
        <dbReference type="Proteomes" id="UP000274545"/>
    </source>
</evidence>
<dbReference type="Proteomes" id="UP000274545">
    <property type="component" value="Unassembled WGS sequence"/>
</dbReference>
<dbReference type="AlphaFoldDB" id="A0A433E8M2"/>
<name>A0A433E8M2_9MOLU</name>
<proteinExistence type="predicted"/>
<reference evidence="1 2" key="1">
    <citation type="journal article" date="2019" name="Genome Biol. Evol.">
        <title>Toxin and genome evolution in a Drosophila defensive symbiosis.</title>
        <authorList>
            <person name="Ballinger M.J."/>
            <person name="Gawryluk R.M."/>
            <person name="Perlman S.J."/>
        </authorList>
    </citation>
    <scope>NUCLEOTIDE SEQUENCE [LARGE SCALE GENOMIC DNA]</scope>
    <source>
        <strain evidence="2">sNeo</strain>
    </source>
</reference>
<evidence type="ECO:0000313" key="1">
    <source>
        <dbReference type="EMBL" id="RUP70517.1"/>
    </source>
</evidence>
<sequence>KKSNKETMGVLMNSDKGADELLDYGVSFNDIYNMFLNQGAFFEDGGNNRKMWNIAQKIQSSIYNVMSVVEGVNKIADGYQSLYKNNNTSDKQIQTGRNNLSRNLKSAIGSSAGKILSKLKLVGKVLPIANIFSGIWELSKTFSFISLKTMEYKIYYNN</sequence>
<comment type="caution">
    <text evidence="1">The sequence shown here is derived from an EMBL/GenBank/DDBJ whole genome shotgun (WGS) entry which is preliminary data.</text>
</comment>
<dbReference type="EMBL" id="RAHC01000109">
    <property type="protein sequence ID" value="RUP70517.1"/>
    <property type="molecule type" value="Genomic_DNA"/>
</dbReference>